<dbReference type="EMBL" id="SPHZ02000012">
    <property type="protein sequence ID" value="KAF0888312.1"/>
    <property type="molecule type" value="Genomic_DNA"/>
</dbReference>
<dbReference type="InterPro" id="IPR036908">
    <property type="entry name" value="RlpA-like_sf"/>
</dbReference>
<proteinExistence type="predicted"/>
<gene>
    <name evidence="2" type="ORF">E2562_013755</name>
</gene>
<evidence type="ECO:0000313" key="2">
    <source>
        <dbReference type="EMBL" id="KAF0888312.1"/>
    </source>
</evidence>
<protein>
    <submittedName>
        <fullName evidence="2">Uncharacterized protein</fullName>
    </submittedName>
</protein>
<dbReference type="Gene3D" id="2.40.40.10">
    <property type="entry name" value="RlpA-like domain"/>
    <property type="match status" value="1"/>
</dbReference>
<dbReference type="InterPro" id="IPR036749">
    <property type="entry name" value="Expansin_CBD_sf"/>
</dbReference>
<comment type="caution">
    <text evidence="2">The sequence shown here is derived from an EMBL/GenBank/DDBJ whole genome shotgun (WGS) entry which is preliminary data.</text>
</comment>
<dbReference type="SUPFAM" id="SSF50685">
    <property type="entry name" value="Barwin-like endoglucanases"/>
    <property type="match status" value="1"/>
</dbReference>
<evidence type="ECO:0000313" key="3">
    <source>
        <dbReference type="Proteomes" id="UP000479710"/>
    </source>
</evidence>
<dbReference type="Proteomes" id="UP000479710">
    <property type="component" value="Unassembled WGS sequence"/>
</dbReference>
<reference evidence="2 3" key="1">
    <citation type="submission" date="2019-11" db="EMBL/GenBank/DDBJ databases">
        <title>Whole genome sequence of Oryza granulata.</title>
        <authorList>
            <person name="Li W."/>
        </authorList>
    </citation>
    <scope>NUCLEOTIDE SEQUENCE [LARGE SCALE GENOMIC DNA]</scope>
    <source>
        <strain evidence="3">cv. Menghai</strain>
        <tissue evidence="2">Leaf</tissue>
    </source>
</reference>
<organism evidence="2 3">
    <name type="scientific">Oryza meyeriana var. granulata</name>
    <dbReference type="NCBI Taxonomy" id="110450"/>
    <lineage>
        <taxon>Eukaryota</taxon>
        <taxon>Viridiplantae</taxon>
        <taxon>Streptophyta</taxon>
        <taxon>Embryophyta</taxon>
        <taxon>Tracheophyta</taxon>
        <taxon>Spermatophyta</taxon>
        <taxon>Magnoliopsida</taxon>
        <taxon>Liliopsida</taxon>
        <taxon>Poales</taxon>
        <taxon>Poaceae</taxon>
        <taxon>BOP clade</taxon>
        <taxon>Oryzoideae</taxon>
        <taxon>Oryzeae</taxon>
        <taxon>Oryzinae</taxon>
        <taxon>Oryza</taxon>
        <taxon>Oryza meyeriana</taxon>
    </lineage>
</organism>
<name>A0A6G1BKC4_9ORYZ</name>
<dbReference type="AlphaFoldDB" id="A0A6G1BKC4"/>
<keyword evidence="3" id="KW-1185">Reference proteome</keyword>
<dbReference type="PANTHER" id="PTHR31692">
    <property type="entry name" value="EXPANSIN-B3"/>
    <property type="match status" value="1"/>
</dbReference>
<accession>A0A6G1BKC4</accession>
<dbReference type="OrthoDB" id="406505at2759"/>
<keyword evidence="1" id="KW-0732">Signal</keyword>
<dbReference type="SUPFAM" id="SSF49590">
    <property type="entry name" value="PHL pollen allergen"/>
    <property type="match status" value="1"/>
</dbReference>
<dbReference type="PANTHER" id="PTHR31692:SF21">
    <property type="entry name" value="EXPANSIN-B1"/>
    <property type="match status" value="1"/>
</dbReference>
<sequence>MNSKPIAAYHFDLSGLAFGAMAKEGNEEELHKVGIIDITSPADSDILEVDLKGKGSEEWKALKESWGAI</sequence>
<evidence type="ECO:0000256" key="1">
    <source>
        <dbReference type="ARBA" id="ARBA00022729"/>
    </source>
</evidence>